<proteinExistence type="inferred from homology"/>
<feature type="transmembrane region" description="Helical" evidence="3">
    <location>
        <begin position="37"/>
        <end position="56"/>
    </location>
</feature>
<gene>
    <name evidence="4" type="ORF">GCM10009716_10040</name>
</gene>
<accession>A0ABP5A6L1</accession>
<feature type="transmembrane region" description="Helical" evidence="3">
    <location>
        <begin position="62"/>
        <end position="83"/>
    </location>
</feature>
<keyword evidence="3" id="KW-0812">Transmembrane</keyword>
<dbReference type="PANTHER" id="PTHR34703">
    <property type="entry name" value="ANTIPORTER SUBUNIT MNHG2-RELATED"/>
    <property type="match status" value="1"/>
</dbReference>
<evidence type="ECO:0000313" key="4">
    <source>
        <dbReference type="EMBL" id="GAA1902177.1"/>
    </source>
</evidence>
<organism evidence="4 5">
    <name type="scientific">Streptomyces sodiiphilus</name>
    <dbReference type="NCBI Taxonomy" id="226217"/>
    <lineage>
        <taxon>Bacteria</taxon>
        <taxon>Bacillati</taxon>
        <taxon>Actinomycetota</taxon>
        <taxon>Actinomycetes</taxon>
        <taxon>Kitasatosporales</taxon>
        <taxon>Streptomycetaceae</taxon>
        <taxon>Streptomyces</taxon>
    </lineage>
</organism>
<dbReference type="NCBIfam" id="TIGR01300">
    <property type="entry name" value="CPA3_mnhG_phaG"/>
    <property type="match status" value="1"/>
</dbReference>
<dbReference type="EMBL" id="BAAAMJ010000009">
    <property type="protein sequence ID" value="GAA1902177.1"/>
    <property type="molecule type" value="Genomic_DNA"/>
</dbReference>
<comment type="similarity">
    <text evidence="1">Belongs to the CPA3 antiporters (TC 2.A.63) subunit G family.</text>
</comment>
<evidence type="ECO:0008006" key="6">
    <source>
        <dbReference type="Google" id="ProtNLM"/>
    </source>
</evidence>
<comment type="caution">
    <text evidence="4">The sequence shown here is derived from an EMBL/GenBank/DDBJ whole genome shotgun (WGS) entry which is preliminary data.</text>
</comment>
<evidence type="ECO:0000256" key="1">
    <source>
        <dbReference type="ARBA" id="ARBA00008404"/>
    </source>
</evidence>
<dbReference type="PANTHER" id="PTHR34703:SF1">
    <property type="entry name" value="ANTIPORTER SUBUNIT MNHG2-RELATED"/>
    <property type="match status" value="1"/>
</dbReference>
<feature type="transmembrane region" description="Helical" evidence="3">
    <location>
        <begin position="6"/>
        <end position="25"/>
    </location>
</feature>
<evidence type="ECO:0000256" key="2">
    <source>
        <dbReference type="SAM" id="MobiDB-lite"/>
    </source>
</evidence>
<dbReference type="Proteomes" id="UP001501303">
    <property type="component" value="Unassembled WGS sequence"/>
</dbReference>
<reference evidence="5" key="1">
    <citation type="journal article" date="2019" name="Int. J. Syst. Evol. Microbiol.">
        <title>The Global Catalogue of Microorganisms (GCM) 10K type strain sequencing project: providing services to taxonomists for standard genome sequencing and annotation.</title>
        <authorList>
            <consortium name="The Broad Institute Genomics Platform"/>
            <consortium name="The Broad Institute Genome Sequencing Center for Infectious Disease"/>
            <person name="Wu L."/>
            <person name="Ma J."/>
        </authorList>
    </citation>
    <scope>NUCLEOTIDE SEQUENCE [LARGE SCALE GENOMIC DNA]</scope>
    <source>
        <strain evidence="5">JCM 13581</strain>
    </source>
</reference>
<name>A0ABP5A6L1_9ACTN</name>
<keyword evidence="5" id="KW-1185">Reference proteome</keyword>
<dbReference type="RefSeq" id="WP_344259302.1">
    <property type="nucleotide sequence ID" value="NZ_BAAAMJ010000009.1"/>
</dbReference>
<keyword evidence="3" id="KW-1133">Transmembrane helix</keyword>
<evidence type="ECO:0000256" key="3">
    <source>
        <dbReference type="SAM" id="Phobius"/>
    </source>
</evidence>
<evidence type="ECO:0000313" key="5">
    <source>
        <dbReference type="Proteomes" id="UP001501303"/>
    </source>
</evidence>
<dbReference type="Pfam" id="PF03334">
    <property type="entry name" value="PhaG_MnhG_YufB"/>
    <property type="match status" value="1"/>
</dbReference>
<keyword evidence="3" id="KW-0472">Membrane</keyword>
<dbReference type="InterPro" id="IPR005133">
    <property type="entry name" value="PhaG_MnhG_YufB"/>
</dbReference>
<sequence>MTQPASDVLVVLGVALIAVAALGLIRLPDAFNRINAVAKAASLGVVLILLGVALRAPTTGAVVTLILAAVLQLATAPIAGYAAGRAARRSGAPLVAGTRQEGTPGPKDAS</sequence>
<feature type="region of interest" description="Disordered" evidence="2">
    <location>
        <begin position="87"/>
        <end position="110"/>
    </location>
</feature>
<protein>
    <recommendedName>
        <fullName evidence="6">Monovalent cation/H(+) antiporter subunit G</fullName>
    </recommendedName>
</protein>